<evidence type="ECO:0000256" key="1">
    <source>
        <dbReference type="SAM" id="Phobius"/>
    </source>
</evidence>
<keyword evidence="1" id="KW-0472">Membrane</keyword>
<gene>
    <name evidence="2" type="ORF">Spb1_15330</name>
</gene>
<dbReference type="KEGG" id="peh:Spb1_15330"/>
<keyword evidence="3" id="KW-1185">Reference proteome</keyword>
<keyword evidence="1" id="KW-0812">Transmembrane</keyword>
<feature type="transmembrane region" description="Helical" evidence="1">
    <location>
        <begin position="51"/>
        <end position="69"/>
    </location>
</feature>
<dbReference type="Proteomes" id="UP000315349">
    <property type="component" value="Chromosome"/>
</dbReference>
<reference evidence="2 3" key="1">
    <citation type="submission" date="2019-02" db="EMBL/GenBank/DDBJ databases">
        <title>Deep-cultivation of Planctomycetes and their phenomic and genomic characterization uncovers novel biology.</title>
        <authorList>
            <person name="Wiegand S."/>
            <person name="Jogler M."/>
            <person name="Boedeker C."/>
            <person name="Pinto D."/>
            <person name="Vollmers J."/>
            <person name="Rivas-Marin E."/>
            <person name="Kohn T."/>
            <person name="Peeters S.H."/>
            <person name="Heuer A."/>
            <person name="Rast P."/>
            <person name="Oberbeckmann S."/>
            <person name="Bunk B."/>
            <person name="Jeske O."/>
            <person name="Meyerdierks A."/>
            <person name="Storesund J.E."/>
            <person name="Kallscheuer N."/>
            <person name="Luecker S."/>
            <person name="Lage O.M."/>
            <person name="Pohl T."/>
            <person name="Merkel B.J."/>
            <person name="Hornburger P."/>
            <person name="Mueller R.-W."/>
            <person name="Bruemmer F."/>
            <person name="Labrenz M."/>
            <person name="Spormann A.M."/>
            <person name="Op den Camp H."/>
            <person name="Overmann J."/>
            <person name="Amann R."/>
            <person name="Jetten M.S.M."/>
            <person name="Mascher T."/>
            <person name="Medema M.H."/>
            <person name="Devos D.P."/>
            <person name="Kaster A.-K."/>
            <person name="Ovreas L."/>
            <person name="Rohde M."/>
            <person name="Galperin M.Y."/>
            <person name="Jogler C."/>
        </authorList>
    </citation>
    <scope>NUCLEOTIDE SEQUENCE [LARGE SCALE GENOMIC DNA]</scope>
    <source>
        <strain evidence="2 3">Spb1</strain>
    </source>
</reference>
<protein>
    <submittedName>
        <fullName evidence="2">Uncharacterized protein</fullName>
    </submittedName>
</protein>
<dbReference type="AlphaFoldDB" id="A0A518GLX7"/>
<dbReference type="EMBL" id="CP036299">
    <property type="protein sequence ID" value="QDV29620.1"/>
    <property type="molecule type" value="Genomic_DNA"/>
</dbReference>
<keyword evidence="1" id="KW-1133">Transmembrane helix</keyword>
<proteinExistence type="predicted"/>
<organism evidence="2 3">
    <name type="scientific">Planctopirus ephydatiae</name>
    <dbReference type="NCBI Taxonomy" id="2528019"/>
    <lineage>
        <taxon>Bacteria</taxon>
        <taxon>Pseudomonadati</taxon>
        <taxon>Planctomycetota</taxon>
        <taxon>Planctomycetia</taxon>
        <taxon>Planctomycetales</taxon>
        <taxon>Planctomycetaceae</taxon>
        <taxon>Planctopirus</taxon>
    </lineage>
</organism>
<accession>A0A518GLX7</accession>
<evidence type="ECO:0000313" key="3">
    <source>
        <dbReference type="Proteomes" id="UP000315349"/>
    </source>
</evidence>
<name>A0A518GLX7_9PLAN</name>
<feature type="transmembrane region" description="Helical" evidence="1">
    <location>
        <begin position="20"/>
        <end position="39"/>
    </location>
</feature>
<evidence type="ECO:0000313" key="2">
    <source>
        <dbReference type="EMBL" id="QDV29620.1"/>
    </source>
</evidence>
<sequence>MILLRYWLAELYQLPSGLMLTFGMVNLAYASFSFILWLLSRKDHVPGLHIIAAANILWAIVCLAMFLVWWGTASFLGAGHFVGEALIVGGMGLLEWRVANHPSIPSLPSEVSSGDHTL</sequence>